<evidence type="ECO:0000259" key="6">
    <source>
        <dbReference type="Pfam" id="PF24883"/>
    </source>
</evidence>
<feature type="compositionally biased region" description="Basic and acidic residues" evidence="3">
    <location>
        <begin position="982"/>
        <end position="996"/>
    </location>
</feature>
<dbReference type="PANTHER" id="PTHR10039">
    <property type="entry name" value="AMELOGENIN"/>
    <property type="match status" value="1"/>
</dbReference>
<comment type="caution">
    <text evidence="7">The sequence shown here is derived from an EMBL/GenBank/DDBJ whole genome shotgun (WGS) entry which is preliminary data.</text>
</comment>
<name>A0A9P4XX80_CRYP1</name>
<accession>A0A9P4XX80</accession>
<dbReference type="Pfam" id="PF12796">
    <property type="entry name" value="Ank_2"/>
    <property type="match status" value="1"/>
</dbReference>
<keyword evidence="2" id="KW-0040">ANK repeat</keyword>
<dbReference type="GeneID" id="63837961"/>
<evidence type="ECO:0000313" key="8">
    <source>
        <dbReference type="Proteomes" id="UP000803844"/>
    </source>
</evidence>
<feature type="region of interest" description="Disordered" evidence="3">
    <location>
        <begin position="977"/>
        <end position="996"/>
    </location>
</feature>
<dbReference type="EMBL" id="MU032350">
    <property type="protein sequence ID" value="KAF3762954.1"/>
    <property type="molecule type" value="Genomic_DNA"/>
</dbReference>
<dbReference type="Pfam" id="PF24809">
    <property type="entry name" value="DUF7708"/>
    <property type="match status" value="1"/>
</dbReference>
<sequence>MVLLPVTLSKAINLALASWPLSIQPISLIAVFTTVEQSSMMVPIAGCISQPKWRHFMHRPNRSVISSCLTRPAVGLFIDRWDFRLNPLTHVLMPRRSLLMRNIHYAGKGYIGKLWIQLVALHGFFDFLMSFNASSEEPGLRMFNECTCTCFKGASIGLHYQQDLKGTTVPATTHLRDWSRRFGNTSTATVTGPWEAGCILAFGLFMVVSLDSATLAYAAVLMVFVGVVLQNTGWGLWETTPNLWRQALNQLAEDDRKEFRFDGSNRGFDPAEIVQVVESEKAKCVKKQWVLYTNKAGKEVHVRDILEKTVGWIEKFKEVGDMAVEFDPCHTSVPWMAVKTLLQVAVNDCQTFGAMIESLEGVSSIIARYTELEAKVLIRISTLTKQLSTALVELYSSALRFLAQACRYYGQSTTKRAFKSTFITAKKAVEEPVLRIEKQENEVYKLVCLVQSETTGVDLKSIIESIRQSVEDFHASKEEQYKRFAAWIKGIDTKTTYETALQYHHSGTCEWLLRPSQNCSGSTAQQGLREGARPLSYFFCVADNQLTRDPYAILRSWLMQMLEQDEAVVSVMDAVYKERKKEQMLTHIGLWQLFAAVGEAIEGCTFVVDGFDECTEIDMGAHYHHNEPRNLFLCDLLENLSQTKSRVLVLSRDTPDIREYLGNDSTVTTPQVANFEHRITVEDTTADVRSFSEHVVNNKLSKKTPELRQKLATQAAERSEGMFLWIKLLGQKISPAQNAKQLSKTVTEMPSGISEAYSRELNKIIRLPADEKEKAVMVLRWTLFAVRPLQVKQLVEALVVSDDDLDKYPENDLPDSWNEGFVDEDYVKDMILSRCGSLLQLQSSSAETPIADHTVHFVHFSVKEYLSNLSNGTIHNQRDVDLGLMDPAAEERRLAGICLRYLALDSFDNIPSDTDVYPFLSYAAWAWYFHSFHDKPKPPVDIMYRTQRAFDPATSSWRVWTPLIEAELADSDKGTDFIATDTDARSDKKSDTHAESVEEPVLLQEVPNPIYYAALLGLTDIVKWLEKEGASMRCIWEHTQVSLFDNAVDLGNDEMARWLVDAACRVWDEDSLVMLAYDGDAVKAENLLRDSTPEMVLSEALHVASARGHVEIIELPLSNHAKINLSLRDINGRTALHHATRHMHLDVANLLAHQGAGVSLEDDVGSTPIDLAVRHGKNAGDFIQEHMDDFTLNISRRPSLLGVTPNQGASLTVIGIRKRLSGMWAGHYCYLAWNDGRKDPFSINIPAEQPRNSQPCTFSSDGEDVIGPFQIHGFVDPAGIVWFAKLYRATGWLYRGRLDATKGVLKGTWGSNRKLWFGTLVLRLEE</sequence>
<dbReference type="SUPFAM" id="SSF48403">
    <property type="entry name" value="Ankyrin repeat"/>
    <property type="match status" value="1"/>
</dbReference>
<dbReference type="PROSITE" id="PS50088">
    <property type="entry name" value="ANK_REPEAT"/>
    <property type="match status" value="1"/>
</dbReference>
<dbReference type="InterPro" id="IPR021514">
    <property type="entry name" value="DUF3176"/>
</dbReference>
<feature type="chain" id="PRO_5040125832" description="NACHT domain-containing protein" evidence="4">
    <location>
        <begin position="18"/>
        <end position="1326"/>
    </location>
</feature>
<evidence type="ECO:0000256" key="3">
    <source>
        <dbReference type="SAM" id="MobiDB-lite"/>
    </source>
</evidence>
<keyword evidence="1" id="KW-0677">Repeat</keyword>
<evidence type="ECO:0000256" key="1">
    <source>
        <dbReference type="ARBA" id="ARBA00022737"/>
    </source>
</evidence>
<dbReference type="OrthoDB" id="539213at2759"/>
<dbReference type="InterPro" id="IPR056884">
    <property type="entry name" value="NPHP3-like_N"/>
</dbReference>
<dbReference type="PANTHER" id="PTHR10039:SF14">
    <property type="entry name" value="NACHT DOMAIN-CONTAINING PROTEIN"/>
    <property type="match status" value="1"/>
</dbReference>
<dbReference type="InterPro" id="IPR056125">
    <property type="entry name" value="DUF7708"/>
</dbReference>
<dbReference type="Proteomes" id="UP000803844">
    <property type="component" value="Unassembled WGS sequence"/>
</dbReference>
<feature type="domain" description="Nephrocystin 3-like N-terminal" evidence="6">
    <location>
        <begin position="527"/>
        <end position="652"/>
    </location>
</feature>
<dbReference type="SMART" id="SM00248">
    <property type="entry name" value="ANK"/>
    <property type="match status" value="3"/>
</dbReference>
<dbReference type="Gene3D" id="1.25.40.20">
    <property type="entry name" value="Ankyrin repeat-containing domain"/>
    <property type="match status" value="1"/>
</dbReference>
<evidence type="ECO:0000259" key="5">
    <source>
        <dbReference type="Pfam" id="PF24809"/>
    </source>
</evidence>
<evidence type="ECO:0000313" key="7">
    <source>
        <dbReference type="EMBL" id="KAF3762954.1"/>
    </source>
</evidence>
<feature type="repeat" description="ANK" evidence="2">
    <location>
        <begin position="1131"/>
        <end position="1163"/>
    </location>
</feature>
<keyword evidence="8" id="KW-1185">Reference proteome</keyword>
<keyword evidence="4" id="KW-0732">Signal</keyword>
<proteinExistence type="predicted"/>
<evidence type="ECO:0000256" key="2">
    <source>
        <dbReference type="PROSITE-ProRule" id="PRU00023"/>
    </source>
</evidence>
<dbReference type="InterPro" id="IPR036770">
    <property type="entry name" value="Ankyrin_rpt-contain_sf"/>
</dbReference>
<dbReference type="InterPro" id="IPR002110">
    <property type="entry name" value="Ankyrin_rpt"/>
</dbReference>
<dbReference type="Pfam" id="PF11374">
    <property type="entry name" value="DUF3176"/>
    <property type="match status" value="1"/>
</dbReference>
<organism evidence="7 8">
    <name type="scientific">Cryphonectria parasitica (strain ATCC 38755 / EP155)</name>
    <dbReference type="NCBI Taxonomy" id="660469"/>
    <lineage>
        <taxon>Eukaryota</taxon>
        <taxon>Fungi</taxon>
        <taxon>Dikarya</taxon>
        <taxon>Ascomycota</taxon>
        <taxon>Pezizomycotina</taxon>
        <taxon>Sordariomycetes</taxon>
        <taxon>Sordariomycetidae</taxon>
        <taxon>Diaporthales</taxon>
        <taxon>Cryphonectriaceae</taxon>
        <taxon>Cryphonectria-Endothia species complex</taxon>
        <taxon>Cryphonectria</taxon>
    </lineage>
</organism>
<feature type="signal peptide" evidence="4">
    <location>
        <begin position="1"/>
        <end position="17"/>
    </location>
</feature>
<protein>
    <recommendedName>
        <fullName evidence="9">NACHT domain-containing protein</fullName>
    </recommendedName>
</protein>
<feature type="domain" description="DUF7708" evidence="5">
    <location>
        <begin position="306"/>
        <end position="446"/>
    </location>
</feature>
<reference evidence="7" key="1">
    <citation type="journal article" date="2020" name="Phytopathology">
        <title>Genome sequence of the chestnut blight fungus Cryphonectria parasitica EP155: A fundamental resource for an archetypical invasive plant pathogen.</title>
        <authorList>
            <person name="Crouch J.A."/>
            <person name="Dawe A."/>
            <person name="Aerts A."/>
            <person name="Barry K."/>
            <person name="Churchill A.C.L."/>
            <person name="Grimwood J."/>
            <person name="Hillman B."/>
            <person name="Milgroom M.G."/>
            <person name="Pangilinan J."/>
            <person name="Smith M."/>
            <person name="Salamov A."/>
            <person name="Schmutz J."/>
            <person name="Yadav J."/>
            <person name="Grigoriev I.V."/>
            <person name="Nuss D."/>
        </authorList>
    </citation>
    <scope>NUCLEOTIDE SEQUENCE</scope>
    <source>
        <strain evidence="7">EP155</strain>
    </source>
</reference>
<gene>
    <name evidence="7" type="ORF">M406DRAFT_333297</name>
</gene>
<dbReference type="Pfam" id="PF24883">
    <property type="entry name" value="NPHP3_N"/>
    <property type="match status" value="1"/>
</dbReference>
<dbReference type="RefSeq" id="XP_040773933.1">
    <property type="nucleotide sequence ID" value="XM_040920832.1"/>
</dbReference>
<dbReference type="PROSITE" id="PS50297">
    <property type="entry name" value="ANK_REP_REGION"/>
    <property type="match status" value="1"/>
</dbReference>
<evidence type="ECO:0008006" key="9">
    <source>
        <dbReference type="Google" id="ProtNLM"/>
    </source>
</evidence>
<evidence type="ECO:0000256" key="4">
    <source>
        <dbReference type="SAM" id="SignalP"/>
    </source>
</evidence>